<comment type="cofactor">
    <cofactor evidence="10">
        <name>Mo-molybdopterin</name>
        <dbReference type="ChEBI" id="CHEBI:71302"/>
    </cofactor>
    <text evidence="10">Binds 1 Mo-molybdopterin (Mo-MPT) cofactor per subunit.</text>
</comment>
<proteinExistence type="inferred from homology"/>
<dbReference type="InterPro" id="IPR012675">
    <property type="entry name" value="Beta-grasp_dom_sf"/>
</dbReference>
<keyword evidence="9" id="KW-0285">Flavoprotein</keyword>
<keyword evidence="9" id="KW-0274">FAD</keyword>
<feature type="compositionally biased region" description="Basic and acidic residues" evidence="11">
    <location>
        <begin position="204"/>
        <end position="215"/>
    </location>
</feature>
<dbReference type="Gene3D" id="3.30.465.10">
    <property type="match status" value="1"/>
</dbReference>
<feature type="binding site" evidence="10">
    <location>
        <position position="1070"/>
    </location>
    <ligand>
        <name>Mo-molybdopterin</name>
        <dbReference type="ChEBI" id="CHEBI:71302"/>
    </ligand>
    <ligandPart>
        <name>Mo</name>
        <dbReference type="ChEBI" id="CHEBI:28685"/>
    </ligandPart>
</feature>
<evidence type="ECO:0000256" key="11">
    <source>
        <dbReference type="SAM" id="MobiDB-lite"/>
    </source>
</evidence>
<evidence type="ECO:0000256" key="4">
    <source>
        <dbReference type="ARBA" id="ARBA00022723"/>
    </source>
</evidence>
<dbReference type="GO" id="GO:0005506">
    <property type="term" value="F:iron ion binding"/>
    <property type="evidence" value="ECO:0007669"/>
    <property type="project" value="InterPro"/>
</dbReference>
<dbReference type="PANTHER" id="PTHR11908">
    <property type="entry name" value="XANTHINE DEHYDROGENASE"/>
    <property type="match status" value="1"/>
</dbReference>
<dbReference type="Gene3D" id="3.10.20.30">
    <property type="match status" value="1"/>
</dbReference>
<evidence type="ECO:0000313" key="14">
    <source>
        <dbReference type="EMBL" id="CEM14269.1"/>
    </source>
</evidence>
<dbReference type="PROSITE" id="PS51085">
    <property type="entry name" value="2FE2S_FER_2"/>
    <property type="match status" value="1"/>
</dbReference>
<feature type="binding site" evidence="9">
    <location>
        <position position="518"/>
    </location>
    <ligand>
        <name>FAD</name>
        <dbReference type="ChEBI" id="CHEBI:57692"/>
    </ligand>
</feature>
<keyword evidence="4 10" id="KW-0479">Metal-binding</keyword>
<dbReference type="PIRSF" id="PIRSF000127">
    <property type="entry name" value="Xanthine_DH"/>
    <property type="match status" value="1"/>
</dbReference>
<dbReference type="InterPro" id="IPR008274">
    <property type="entry name" value="AldOxase/xan_DH_MoCoBD1"/>
</dbReference>
<feature type="binding site" evidence="10">
    <location>
        <position position="71"/>
    </location>
    <ligand>
        <name>[2Fe-2S] cluster</name>
        <dbReference type="ChEBI" id="CHEBI:190135"/>
        <label>1</label>
    </ligand>
</feature>
<feature type="region of interest" description="Disordered" evidence="11">
    <location>
        <begin position="199"/>
        <end position="220"/>
    </location>
</feature>
<dbReference type="PROSITE" id="PS00197">
    <property type="entry name" value="2FE2S_FER_1"/>
    <property type="match status" value="1"/>
</dbReference>
<feature type="binding site" evidence="10">
    <location>
        <position position="181"/>
    </location>
    <ligand>
        <name>[2Fe-2S] cluster</name>
        <dbReference type="ChEBI" id="CHEBI:190135"/>
        <label>2</label>
    </ligand>
</feature>
<dbReference type="Gene3D" id="3.30.390.50">
    <property type="entry name" value="CO dehydrogenase flavoprotein, C-terminal domain"/>
    <property type="match status" value="1"/>
</dbReference>
<evidence type="ECO:0000256" key="7">
    <source>
        <dbReference type="ARBA" id="ARBA00023014"/>
    </source>
</evidence>
<dbReference type="SUPFAM" id="SSF47741">
    <property type="entry name" value="CO dehydrogenase ISP C-domain like"/>
    <property type="match status" value="1"/>
</dbReference>
<feature type="binding site" evidence="10">
    <location>
        <position position="184"/>
    </location>
    <ligand>
        <name>[2Fe-2S] cluster</name>
        <dbReference type="ChEBI" id="CHEBI:190135"/>
        <label>2</label>
    </ligand>
</feature>
<protein>
    <recommendedName>
        <fullName evidence="15">2Fe-2S ferredoxin-type domain-containing protein</fullName>
    </recommendedName>
</protein>
<dbReference type="Gene3D" id="3.90.1170.50">
    <property type="entry name" value="Aldehyde oxidase/xanthine dehydrogenase, a/b hammerhead"/>
    <property type="match status" value="1"/>
</dbReference>
<dbReference type="SUPFAM" id="SSF54292">
    <property type="entry name" value="2Fe-2S ferredoxin-like"/>
    <property type="match status" value="1"/>
</dbReference>
<feature type="active site" description="Proton acceptor" evidence="8">
    <location>
        <position position="1605"/>
    </location>
</feature>
<dbReference type="Pfam" id="PF01799">
    <property type="entry name" value="Fer2_2"/>
    <property type="match status" value="1"/>
</dbReference>
<dbReference type="InterPro" id="IPR036010">
    <property type="entry name" value="2Fe-2S_ferredoxin-like_sf"/>
</dbReference>
<dbReference type="SUPFAM" id="SSF56003">
    <property type="entry name" value="Molybdenum cofactor-binding domain"/>
    <property type="match status" value="1"/>
</dbReference>
<dbReference type="InterPro" id="IPR036856">
    <property type="entry name" value="Ald_Oxase/Xan_DH_a/b_sf"/>
</dbReference>
<evidence type="ECO:0000256" key="3">
    <source>
        <dbReference type="ARBA" id="ARBA00022714"/>
    </source>
</evidence>
<dbReference type="VEuPathDB" id="CryptoDB:Cvel_17484"/>
<dbReference type="InterPro" id="IPR037165">
    <property type="entry name" value="AldOxase/xan_DH_Mopterin-bd_sf"/>
</dbReference>
<evidence type="ECO:0000259" key="13">
    <source>
        <dbReference type="PROSITE" id="PS51387"/>
    </source>
</evidence>
<evidence type="ECO:0000256" key="5">
    <source>
        <dbReference type="ARBA" id="ARBA00023002"/>
    </source>
</evidence>
<dbReference type="SMART" id="SM01008">
    <property type="entry name" value="Ald_Xan_dh_C"/>
    <property type="match status" value="1"/>
</dbReference>
<dbReference type="Pfam" id="PF02738">
    <property type="entry name" value="MoCoBD_1"/>
    <property type="match status" value="1"/>
</dbReference>
<evidence type="ECO:0000256" key="10">
    <source>
        <dbReference type="PIRSR" id="PIRSR000127-3"/>
    </source>
</evidence>
<feature type="binding site" evidence="10">
    <location>
        <position position="68"/>
    </location>
    <ligand>
        <name>[2Fe-2S] cluster</name>
        <dbReference type="ChEBI" id="CHEBI:190135"/>
        <label>1</label>
    </ligand>
</feature>
<evidence type="ECO:0000256" key="2">
    <source>
        <dbReference type="ARBA" id="ARBA00022505"/>
    </source>
</evidence>
<accession>A0A0G4FKB9</accession>
<evidence type="ECO:0000256" key="1">
    <source>
        <dbReference type="ARBA" id="ARBA00006849"/>
    </source>
</evidence>
<feature type="binding site" evidence="10">
    <location>
        <position position="1216"/>
    </location>
    <ligand>
        <name>Mo-molybdopterin</name>
        <dbReference type="ChEBI" id="CHEBI:71302"/>
    </ligand>
    <ligandPart>
        <name>Mo</name>
        <dbReference type="ChEBI" id="CHEBI:28685"/>
    </ligandPart>
</feature>
<dbReference type="PROSITE" id="PS51387">
    <property type="entry name" value="FAD_PCMH"/>
    <property type="match status" value="1"/>
</dbReference>
<dbReference type="InterPro" id="IPR000674">
    <property type="entry name" value="Ald_Oxase/Xan_DH_a/b"/>
</dbReference>
<dbReference type="InterPro" id="IPR006058">
    <property type="entry name" value="2Fe2S_fd_BS"/>
</dbReference>
<dbReference type="Pfam" id="PF20256">
    <property type="entry name" value="MoCoBD_2"/>
    <property type="match status" value="1"/>
</dbReference>
<feature type="domain" description="FAD-binding PCMH-type" evidence="13">
    <location>
        <begin position="296"/>
        <end position="621"/>
    </location>
</feature>
<feature type="binding site" evidence="10">
    <location>
        <position position="1411"/>
    </location>
    <ligand>
        <name>Mo-molybdopterin</name>
        <dbReference type="ChEBI" id="CHEBI:71302"/>
    </ligand>
    <ligandPart>
        <name>Mo</name>
        <dbReference type="ChEBI" id="CHEBI:28685"/>
    </ligandPart>
</feature>
<keyword evidence="2 10" id="KW-0500">Molybdenum</keyword>
<dbReference type="InterPro" id="IPR036884">
    <property type="entry name" value="2Fe-2S-bd_dom_sf"/>
</dbReference>
<dbReference type="PhylomeDB" id="A0A0G4FKB9"/>
<dbReference type="EMBL" id="CDMZ01000439">
    <property type="protein sequence ID" value="CEM14269.1"/>
    <property type="molecule type" value="Genomic_DNA"/>
</dbReference>
<keyword evidence="6 10" id="KW-0408">Iron</keyword>
<feature type="binding site" evidence="10">
    <location>
        <position position="236"/>
    </location>
    <ligand>
        <name>[2Fe-2S] cluster</name>
        <dbReference type="ChEBI" id="CHEBI:190135"/>
        <label>2</label>
    </ligand>
</feature>
<feature type="binding site" evidence="9">
    <location>
        <position position="670"/>
    </location>
    <ligand>
        <name>FAD</name>
        <dbReference type="ChEBI" id="CHEBI:57692"/>
    </ligand>
</feature>
<gene>
    <name evidence="14" type="ORF">Cvel_17484</name>
</gene>
<dbReference type="SUPFAM" id="SSF54665">
    <property type="entry name" value="CO dehydrogenase molybdoprotein N-domain-like"/>
    <property type="match status" value="1"/>
</dbReference>
<feature type="region of interest" description="Disordered" evidence="11">
    <location>
        <begin position="791"/>
        <end position="822"/>
    </location>
</feature>
<feature type="domain" description="2Fe-2S ferredoxin-type" evidence="12">
    <location>
        <begin position="22"/>
        <end position="123"/>
    </location>
</feature>
<keyword evidence="7 10" id="KW-0411">Iron-sulfur</keyword>
<feature type="region of interest" description="Disordered" evidence="11">
    <location>
        <begin position="961"/>
        <end position="1027"/>
    </location>
</feature>
<keyword evidence="5" id="KW-0560">Oxidoreductase</keyword>
<dbReference type="InterPro" id="IPR016169">
    <property type="entry name" value="FAD-bd_PCMH_sub2"/>
</dbReference>
<dbReference type="SUPFAM" id="SSF56176">
    <property type="entry name" value="FAD-binding/transporter-associated domain-like"/>
    <property type="match status" value="1"/>
</dbReference>
<dbReference type="InterPro" id="IPR036318">
    <property type="entry name" value="FAD-bd_PCMH-like_sf"/>
</dbReference>
<comment type="cofactor">
    <cofactor evidence="9">
        <name>FAD</name>
        <dbReference type="ChEBI" id="CHEBI:57692"/>
    </cofactor>
</comment>
<dbReference type="Pfam" id="PF00111">
    <property type="entry name" value="Fer2"/>
    <property type="match status" value="1"/>
</dbReference>
<dbReference type="CDD" id="cd00207">
    <property type="entry name" value="fer2"/>
    <property type="match status" value="1"/>
</dbReference>
<feature type="binding site" evidence="10">
    <location>
        <position position="105"/>
    </location>
    <ligand>
        <name>[2Fe-2S] cluster</name>
        <dbReference type="ChEBI" id="CHEBI:190135"/>
        <label>1</label>
    </ligand>
</feature>
<feature type="compositionally biased region" description="Basic and acidic residues" evidence="11">
    <location>
        <begin position="649"/>
        <end position="662"/>
    </location>
</feature>
<evidence type="ECO:0000259" key="12">
    <source>
        <dbReference type="PROSITE" id="PS51085"/>
    </source>
</evidence>
<dbReference type="InterPro" id="IPR016166">
    <property type="entry name" value="FAD-bd_PCMH"/>
</dbReference>
<feature type="binding site" evidence="10">
    <location>
        <position position="234"/>
    </location>
    <ligand>
        <name>[2Fe-2S] cluster</name>
        <dbReference type="ChEBI" id="CHEBI:190135"/>
        <label>2</label>
    </ligand>
</feature>
<dbReference type="GO" id="GO:0071949">
    <property type="term" value="F:FAD binding"/>
    <property type="evidence" value="ECO:0007669"/>
    <property type="project" value="InterPro"/>
</dbReference>
<comment type="cofactor">
    <cofactor evidence="10">
        <name>[2Fe-2S] cluster</name>
        <dbReference type="ChEBI" id="CHEBI:190135"/>
    </cofactor>
    <text evidence="10">Binds 2 [2Fe-2S] clusters.</text>
</comment>
<evidence type="ECO:0000256" key="9">
    <source>
        <dbReference type="PIRSR" id="PIRSR000127-2"/>
    </source>
</evidence>
<comment type="similarity">
    <text evidence="1">Belongs to the xanthine dehydrogenase family.</text>
</comment>
<dbReference type="InterPro" id="IPR001041">
    <property type="entry name" value="2Fe-2S_ferredoxin-type"/>
</dbReference>
<sequence>MPQSILAKGPGLRSWGGDSGGGSLVFWVNGKKFSFPAKTVDPNLSLAEFLRERLDHTEVKVSCGEGGCGACSVLVQCWRGEKEKGGEETGSEAEPEWEERTMLSCLTPIGNLHGKAVVTSKGLMGTSPSCASSSSTGCCGGKEKGEGGCAAKGKGKGVCGVEEEAPHPVHKKIAEFGGLQCGYCTPGMSVNIYAGLRRSARRQQGRESATKGTKEGEEEIEEKDLEGILDNNICRCTGYRPLSTACKAFCADGDLEELALASCKEGPAERGTKCPPHRHKLSWEEAKTAGDAPSVLSGPSLAWHRPRSLRELIQRWREAQREGREPRIVAAGTGAGIYKDCPPIRRPFVAGSTSVPRGSLFPLVPVDRPLSVISLEDLCDSSSSFPSSSSGPAGSVGVDAFLRRGGAAGEGRRQGVWMERWTDRAEGGGTAMLQDIGGPMGVCAIAAGAAPLCLWISGVSTLTNLRDFFSFGTHPSHLSQAFEAAGRHLELVATEHVRNSATVGGNLTLCRERGFQSDVAPLLLSLGGAQVPCSAGLSSLSSKLGSSACQWVKVVELPSKEKGKGEMGAGEWTEISRESPVGESEGEWMTLEDFLEVDAEGEGEETPKYLVLGLVILLPGPSAGSLSLQEQSMPGPPETFRSPFTGAAEGRRKVQREKEKQPEWKLVTHRVAARPRNAHAHASAFFWTQTGADGKMQSCRLVAGAVQPRPVVLRGAERIVIEHWRDGSLSSEALRKMLEAVGKEAPADPELFRKDKEKTEYANKVLKAFAQKSFGPPPLSPVDRVSMATETPSLPPIKARPTVQGAVKKSEDKQTHRPVPKQDSIELASGEARYLRDVPIPRGTLHAALVQAPGALEIFCRSTFEKARSALVVKGEDDKEGKVGKVVEVLDAEDLFGEDMKKRFFSFFGMDHGPLVAFPFDEGQEEKGEEEKERTTYAGQPVAVVLAESPEEAERGAAFMAREGLKQKDPAGATDRNTTGKGKGKSDPLSPSEWKRTGMSYEGVRGDPSALLSSSKSSSSSPKKDLKEKDIVKVSGSLSMGSCLSFYLEPLAVMAVPEEGQRMFLWSPTQMPGDTQRVVADLLGVPFRDVQLKVRRMGGAFGAKTLQSVFLTAVTARTSQVTGRPVRLSLNRNADLALQGGREEFEVQYSAAVDKEEGKILAVELQTLVNGGYAPGLCMVAAQVMAQMVDQAYFFPNFRVGAELCLSPLAPRTTVRGPGHSFAAAAMETVMDHCAAESGVSAEELRLRHLYGQTEGERLLDLYSSGEIMAPGDKLGRAMTLGSLWEQMTERSEWKRRVREVVSFNNQHSWRKRGIAMTASRYDMEAGSKEAQVVVYPDGSVTVHTDGVEVGQGLQVKCLQAAADALSEVFQEEIEKGGKEKEKEVLRLPVDLFRVAELDSTVLPNAGVTGGSTTSELCCQAVRSACRNLVKGALAERKQKVNLETALQESGSPEERARRLWKKIVAQKGEAPLSAVAVGKQDAKYQTWSVAVTEVEVDATTGEKRILRSDLLIDLGRAVNPLIDIGQSEGSFIQGLGLFSQEEVEHRDVGETSEGGGGGGGSLVNDGTWEYKPMLACDVPRELNVQLLGDATNPGAFGGSKASGEPPLSLAASFLSALRRAVVAARQELHGGLWSQMKFPLVRTPVTPSVLLAAIHGE</sequence>
<dbReference type="PANTHER" id="PTHR11908:SF132">
    <property type="entry name" value="ALDEHYDE OXIDASE 1-RELATED"/>
    <property type="match status" value="1"/>
</dbReference>
<dbReference type="FunFam" id="3.30.365.10:FF:000001">
    <property type="entry name" value="Xanthine dehydrogenase oxidase"/>
    <property type="match status" value="1"/>
</dbReference>
<dbReference type="GO" id="GO:0051537">
    <property type="term" value="F:2 iron, 2 sulfur cluster binding"/>
    <property type="evidence" value="ECO:0007669"/>
    <property type="project" value="UniProtKB-KW"/>
</dbReference>
<dbReference type="InterPro" id="IPR046867">
    <property type="entry name" value="AldOxase/xan_DH_MoCoBD2"/>
</dbReference>
<dbReference type="GO" id="GO:0016491">
    <property type="term" value="F:oxidoreductase activity"/>
    <property type="evidence" value="ECO:0007669"/>
    <property type="project" value="UniProtKB-KW"/>
</dbReference>
<dbReference type="Gene3D" id="1.10.150.120">
    <property type="entry name" value="[2Fe-2S]-binding domain"/>
    <property type="match status" value="1"/>
</dbReference>
<dbReference type="InterPro" id="IPR002888">
    <property type="entry name" value="2Fe-2S-bd"/>
</dbReference>
<dbReference type="InterPro" id="IPR036683">
    <property type="entry name" value="CO_DH_flav_C_dom_sf"/>
</dbReference>
<dbReference type="SUPFAM" id="SSF55447">
    <property type="entry name" value="CO dehydrogenase flavoprotein C-terminal domain-like"/>
    <property type="match status" value="1"/>
</dbReference>
<keyword evidence="3 10" id="KW-0001">2Fe-2S</keyword>
<feature type="binding site" evidence="10">
    <location>
        <position position="1101"/>
    </location>
    <ligand>
        <name>Mo-molybdopterin</name>
        <dbReference type="ChEBI" id="CHEBI:71302"/>
    </ligand>
    <ligandPart>
        <name>Mo</name>
        <dbReference type="ChEBI" id="CHEBI:28685"/>
    </ligandPart>
</feature>
<dbReference type="Gene3D" id="3.30.365.10">
    <property type="entry name" value="Aldehyde oxidase/xanthine dehydrogenase, molybdopterin binding domain"/>
    <property type="match status" value="4"/>
</dbReference>
<feature type="region of interest" description="Disordered" evidence="11">
    <location>
        <begin position="626"/>
        <end position="662"/>
    </location>
</feature>
<dbReference type="InterPro" id="IPR016208">
    <property type="entry name" value="Ald_Oxase/xanthine_DH-like"/>
</dbReference>
<evidence type="ECO:0000256" key="6">
    <source>
        <dbReference type="ARBA" id="ARBA00023004"/>
    </source>
</evidence>
<evidence type="ECO:0000256" key="8">
    <source>
        <dbReference type="PIRSR" id="PIRSR000127-1"/>
    </source>
</evidence>
<reference evidence="14" key="1">
    <citation type="submission" date="2014-11" db="EMBL/GenBank/DDBJ databases">
        <authorList>
            <person name="Otto D Thomas"/>
            <person name="Naeem Raeece"/>
        </authorList>
    </citation>
    <scope>NUCLEOTIDE SEQUENCE</scope>
</reference>
<feature type="binding site" evidence="10">
    <location>
        <position position="63"/>
    </location>
    <ligand>
        <name>[2Fe-2S] cluster</name>
        <dbReference type="ChEBI" id="CHEBI:190135"/>
        <label>1</label>
    </ligand>
</feature>
<evidence type="ECO:0008006" key="15">
    <source>
        <dbReference type="Google" id="ProtNLM"/>
    </source>
</evidence>
<organism evidence="14">
    <name type="scientific">Chromera velia CCMP2878</name>
    <dbReference type="NCBI Taxonomy" id="1169474"/>
    <lineage>
        <taxon>Eukaryota</taxon>
        <taxon>Sar</taxon>
        <taxon>Alveolata</taxon>
        <taxon>Colpodellida</taxon>
        <taxon>Chromeraceae</taxon>
        <taxon>Chromera</taxon>
    </lineage>
</organism>
<feature type="compositionally biased region" description="Low complexity" evidence="11">
    <location>
        <begin position="1007"/>
        <end position="1021"/>
    </location>
</feature>
<name>A0A0G4FKB9_9ALVE</name>